<dbReference type="InterPro" id="IPR026161">
    <property type="entry name" value="FAM178"/>
</dbReference>
<dbReference type="GeneID" id="110976489"/>
<dbReference type="Proteomes" id="UP000694845">
    <property type="component" value="Unplaced"/>
</dbReference>
<evidence type="ECO:0000256" key="1">
    <source>
        <dbReference type="ARBA" id="ARBA00010311"/>
    </source>
</evidence>
<protein>
    <submittedName>
        <fullName evidence="5">SMC5-SMC6 complex localization factor protein 2-like isoform X1</fullName>
    </submittedName>
</protein>
<feature type="region of interest" description="Disordered" evidence="2">
    <location>
        <begin position="1"/>
        <end position="21"/>
    </location>
</feature>
<proteinExistence type="inferred from homology"/>
<dbReference type="KEGG" id="aplc:110976489"/>
<feature type="region of interest" description="Disordered" evidence="2">
    <location>
        <begin position="119"/>
        <end position="145"/>
    </location>
</feature>
<dbReference type="PANTHER" id="PTHR16046:SF9">
    <property type="entry name" value="SMC5-SMC6 COMPLEX LOCALIZATION FACTOR PROTEIN 2"/>
    <property type="match status" value="1"/>
</dbReference>
<sequence length="625" mass="70597">MDVNQAALDDSLLQDEDDDSDDNFLYVQPAALLQESSTSSRFNEDAPIEVKQGTHDLEPVRSAYSHPVLTTVSSVKKLKYSLDCILQTSNIQDRKDAGLADLQKSLRHGIVEGGITKLVEEDDEQQGEERETKSERGEQELVDDGSTQLELGKDMPLLPEHEKTLKQYALESESIATSHPGEDIFSKTDIGKLFTFPVGTPLSSKANAMEKLVIASNPDELEELLMSRTILDIYAVKQCPDSVMLWLLQLLSICDNVLLAGMIYDTMWSLLNSFQHNDPNHKPWCPTLQDIAAIFVNYGARLNSLLPPSLLQRYFTIEDINIRYSQNKNVFPGCQAKPRCLPTYNLQQVIKIITQCLLNAAKHGKPSLHEEELISLAYLVCKVSLDRQLVRCPVEVDIQHCLAAVLNCFQEQTWNSQASKLCLCLTHCSSHHHNLVHLVRLMRTGTHRGKILCPLLSCTFLEKLTKNNEDEWQCSGDIQTKVSDLIPLLAACKPRCRTDTDYYQLHSLITLVELAVGYDKELYKSVDKEALAKLVIMLRDMAGDIRDSHKHLCRTQVKDLMIRIASELTYLEQTLTSKQAFLHTFMTVEQSETKATDNEASCHRNIDTKDTCHTNYSTVQDVSEW</sequence>
<dbReference type="Pfam" id="PF14816">
    <property type="entry name" value="CANIN"/>
    <property type="match status" value="1"/>
</dbReference>
<name>A0A8B7XZ12_ACAPL</name>
<feature type="compositionally biased region" description="Acidic residues" evidence="2">
    <location>
        <begin position="12"/>
        <end position="21"/>
    </location>
</feature>
<accession>A0A8B7XZ12</accession>
<dbReference type="InterPro" id="IPR044276">
    <property type="entry name" value="CANIN_dom"/>
</dbReference>
<dbReference type="AlphaFoldDB" id="A0A8B7XZ12"/>
<dbReference type="OMA" id="QAMHRTR"/>
<keyword evidence="4" id="KW-1185">Reference proteome</keyword>
<evidence type="ECO:0000313" key="5">
    <source>
        <dbReference type="RefSeq" id="XP_022085487.1"/>
    </source>
</evidence>
<feature type="compositionally biased region" description="Low complexity" evidence="2">
    <location>
        <begin position="1"/>
        <end position="11"/>
    </location>
</feature>
<comment type="similarity">
    <text evidence="1">Belongs to the FAM178 family.</text>
</comment>
<evidence type="ECO:0000259" key="3">
    <source>
        <dbReference type="Pfam" id="PF14816"/>
    </source>
</evidence>
<evidence type="ECO:0000256" key="2">
    <source>
        <dbReference type="SAM" id="MobiDB-lite"/>
    </source>
</evidence>
<feature type="compositionally biased region" description="Basic and acidic residues" evidence="2">
    <location>
        <begin position="127"/>
        <end position="139"/>
    </location>
</feature>
<feature type="domain" description="Coiled-coil SMC6 And NSE5 INteracting (CANIN)" evidence="3">
    <location>
        <begin position="118"/>
        <end position="468"/>
    </location>
</feature>
<dbReference type="RefSeq" id="XP_022085487.1">
    <property type="nucleotide sequence ID" value="XM_022229795.1"/>
</dbReference>
<dbReference type="OrthoDB" id="6158547at2759"/>
<reference evidence="5" key="1">
    <citation type="submission" date="2025-08" db="UniProtKB">
        <authorList>
            <consortium name="RefSeq"/>
        </authorList>
    </citation>
    <scope>IDENTIFICATION</scope>
</reference>
<dbReference type="PANTHER" id="PTHR16046">
    <property type="entry name" value="SMC5-SMC6 COMPLEX LOCALIZATION FACTOR 2"/>
    <property type="match status" value="1"/>
</dbReference>
<organism evidence="4 5">
    <name type="scientific">Acanthaster planci</name>
    <name type="common">Crown-of-thorns starfish</name>
    <dbReference type="NCBI Taxonomy" id="133434"/>
    <lineage>
        <taxon>Eukaryota</taxon>
        <taxon>Metazoa</taxon>
        <taxon>Echinodermata</taxon>
        <taxon>Eleutherozoa</taxon>
        <taxon>Asterozoa</taxon>
        <taxon>Asteroidea</taxon>
        <taxon>Valvatacea</taxon>
        <taxon>Valvatida</taxon>
        <taxon>Acanthasteridae</taxon>
        <taxon>Acanthaster</taxon>
    </lineage>
</organism>
<gene>
    <name evidence="5" type="primary">LOC110976489</name>
</gene>
<evidence type="ECO:0000313" key="4">
    <source>
        <dbReference type="Proteomes" id="UP000694845"/>
    </source>
</evidence>